<reference evidence="8" key="1">
    <citation type="journal article" date="2021" name="Microbiol. Resour. Announc.">
        <title>LGAAP: Leishmaniinae Genome Assembly and Annotation Pipeline.</title>
        <authorList>
            <person name="Almutairi H."/>
            <person name="Urbaniak M.D."/>
            <person name="Bates M.D."/>
            <person name="Jariyapan N."/>
            <person name="Kwakye-Nuako G."/>
            <person name="Thomaz-Soccol V."/>
            <person name="Al-Salem W.S."/>
            <person name="Dillon R.J."/>
            <person name="Bates P.A."/>
            <person name="Gatherer D."/>
        </authorList>
    </citation>
    <scope>NUCLEOTIDE SEQUENCE [LARGE SCALE GENOMIC DNA]</scope>
</reference>
<accession>A0A836H7G0</accession>
<feature type="transmembrane region" description="Helical" evidence="5">
    <location>
        <begin position="575"/>
        <end position="597"/>
    </location>
</feature>
<dbReference type="Pfam" id="PF01490">
    <property type="entry name" value="Aa_trans"/>
    <property type="match status" value="1"/>
</dbReference>
<dbReference type="PANTHER" id="PTHR22950:SF702">
    <property type="entry name" value="AMINO ACID TRANSPORTER PROTEIN"/>
    <property type="match status" value="1"/>
</dbReference>
<dbReference type="KEGG" id="loi:92363975"/>
<organism evidence="7 8">
    <name type="scientific">Leishmania orientalis</name>
    <dbReference type="NCBI Taxonomy" id="2249476"/>
    <lineage>
        <taxon>Eukaryota</taxon>
        <taxon>Discoba</taxon>
        <taxon>Euglenozoa</taxon>
        <taxon>Kinetoplastea</taxon>
        <taxon>Metakinetoplastina</taxon>
        <taxon>Trypanosomatida</taxon>
        <taxon>Trypanosomatidae</taxon>
        <taxon>Leishmaniinae</taxon>
        <taxon>Leishmania</taxon>
    </lineage>
</organism>
<keyword evidence="4 5" id="KW-0472">Membrane</keyword>
<feature type="transmembrane region" description="Helical" evidence="5">
    <location>
        <begin position="427"/>
        <end position="450"/>
    </location>
</feature>
<proteinExistence type="predicted"/>
<dbReference type="GO" id="GO:0015179">
    <property type="term" value="F:L-amino acid transmembrane transporter activity"/>
    <property type="evidence" value="ECO:0007669"/>
    <property type="project" value="TreeGrafter"/>
</dbReference>
<dbReference type="GO" id="GO:0016020">
    <property type="term" value="C:membrane"/>
    <property type="evidence" value="ECO:0007669"/>
    <property type="project" value="UniProtKB-SubCell"/>
</dbReference>
<dbReference type="GO" id="GO:0005737">
    <property type="term" value="C:cytoplasm"/>
    <property type="evidence" value="ECO:0007669"/>
    <property type="project" value="TreeGrafter"/>
</dbReference>
<gene>
    <name evidence="7" type="ORF">LSCM4_08170</name>
</gene>
<dbReference type="InterPro" id="IPR013057">
    <property type="entry name" value="AA_transpt_TM"/>
</dbReference>
<dbReference type="AlphaFoldDB" id="A0A836H7G0"/>
<name>A0A836H7G0_9TRYP</name>
<dbReference type="PANTHER" id="PTHR22950">
    <property type="entry name" value="AMINO ACID TRANSPORTER"/>
    <property type="match status" value="1"/>
</dbReference>
<feature type="transmembrane region" description="Helical" evidence="5">
    <location>
        <begin position="470"/>
        <end position="490"/>
    </location>
</feature>
<comment type="caution">
    <text evidence="7">The sequence shown here is derived from an EMBL/GenBank/DDBJ whole genome shotgun (WGS) entry which is preliminary data.</text>
</comment>
<dbReference type="RefSeq" id="XP_067066239.1">
    <property type="nucleotide sequence ID" value="XM_067210041.1"/>
</dbReference>
<evidence type="ECO:0000313" key="8">
    <source>
        <dbReference type="Proteomes" id="UP000674143"/>
    </source>
</evidence>
<dbReference type="GeneID" id="92363975"/>
<feature type="transmembrane region" description="Helical" evidence="5">
    <location>
        <begin position="394"/>
        <end position="415"/>
    </location>
</feature>
<keyword evidence="3 5" id="KW-1133">Transmembrane helix</keyword>
<keyword evidence="2 5" id="KW-0812">Transmembrane</keyword>
<keyword evidence="8" id="KW-1185">Reference proteome</keyword>
<evidence type="ECO:0000313" key="7">
    <source>
        <dbReference type="EMBL" id="KAG5488191.1"/>
    </source>
</evidence>
<sequence length="603" mass="64384">MTRKSQRDAGALVQPDQPHQRTVFTSSALPAHVPTHAPPLRLQQQQQFHIRRGIREAAACEVLDAASLCRRPPSLSTTAVERSTERHTPDGAVFDVGSLGVAKGLCGDRHHRHTDSPCTIAHSASRAEARAASLHEGGIRRHDDGGSDGVAAAAAGMKMSSEGGAPPQDEGSLRSLIRSRLPQLCGDALLEWAEAAERLVPPGGHISNVFNMASNTLGIGIVSMAAAFNTTGICLAAIAMTVCGVLVAFSFYLIGVTCELSPYRSWESACRGILFPGADYIAAGVMIFFQLGTMVGFVTATSDLLVPFTQSSEPGGASGPDAASVLLHRVMTVLVWAVGMVPLCLPRRVASLRYFSIAGVTLVICFVLAVVVHSSMAGLPHVHELKHFSTGIDAVNGLTLFIFAFLGHGLCFRVFDEMPSPSATNLFIDGCGSVSLIGVLYFSVGFFGYAEFGLNISGSIFKYYHIRSDPLMLAAYIGILLKICVAYALSGQACRLPIYYVLNRNIDFSSRLLHVGITLLLCVCSLAMGMLVPDINIVFQLLGSICGGVFAFLMPAFFVMYLGGWTVTRVGWVRVGMTYLNIITGVVAVVFGTAMAINDMMQR</sequence>
<evidence type="ECO:0000259" key="6">
    <source>
        <dbReference type="Pfam" id="PF01490"/>
    </source>
</evidence>
<feature type="transmembrane region" description="Helical" evidence="5">
    <location>
        <begin position="352"/>
        <end position="374"/>
    </location>
</feature>
<evidence type="ECO:0000256" key="5">
    <source>
        <dbReference type="SAM" id="Phobius"/>
    </source>
</evidence>
<evidence type="ECO:0000256" key="1">
    <source>
        <dbReference type="ARBA" id="ARBA00004141"/>
    </source>
</evidence>
<evidence type="ECO:0000256" key="2">
    <source>
        <dbReference type="ARBA" id="ARBA00022692"/>
    </source>
</evidence>
<protein>
    <recommendedName>
        <fullName evidence="6">Amino acid transporter transmembrane domain-containing protein</fullName>
    </recommendedName>
</protein>
<comment type="subcellular location">
    <subcellularLocation>
        <location evidence="1">Membrane</location>
        <topology evidence="1">Multi-pass membrane protein</topology>
    </subcellularLocation>
</comment>
<reference evidence="8" key="2">
    <citation type="journal article" date="2021" name="Sci. Data">
        <title>Chromosome-scale genome sequencing, assembly and annotation of six genomes from subfamily Leishmaniinae.</title>
        <authorList>
            <person name="Almutairi H."/>
            <person name="Urbaniak M.D."/>
            <person name="Bates M.D."/>
            <person name="Jariyapan N."/>
            <person name="Kwakye-Nuako G."/>
            <person name="Thomaz Soccol V."/>
            <person name="Al-Salem W.S."/>
            <person name="Dillon R.J."/>
            <person name="Bates P.A."/>
            <person name="Gatherer D."/>
        </authorList>
    </citation>
    <scope>NUCLEOTIDE SEQUENCE [LARGE SCALE GENOMIC DNA]</scope>
</reference>
<feature type="transmembrane region" description="Helical" evidence="5">
    <location>
        <begin position="235"/>
        <end position="260"/>
    </location>
</feature>
<feature type="transmembrane region" description="Helical" evidence="5">
    <location>
        <begin position="511"/>
        <end position="531"/>
    </location>
</feature>
<dbReference type="EMBL" id="JAFHLR010000002">
    <property type="protein sequence ID" value="KAG5488191.1"/>
    <property type="molecule type" value="Genomic_DNA"/>
</dbReference>
<evidence type="ECO:0000256" key="4">
    <source>
        <dbReference type="ARBA" id="ARBA00023136"/>
    </source>
</evidence>
<evidence type="ECO:0000256" key="3">
    <source>
        <dbReference type="ARBA" id="ARBA00022989"/>
    </source>
</evidence>
<feature type="transmembrane region" description="Helical" evidence="5">
    <location>
        <begin position="537"/>
        <end position="563"/>
    </location>
</feature>
<feature type="domain" description="Amino acid transporter transmembrane" evidence="6">
    <location>
        <begin position="206"/>
        <end position="597"/>
    </location>
</feature>
<feature type="transmembrane region" description="Helical" evidence="5">
    <location>
        <begin position="280"/>
        <end position="306"/>
    </location>
</feature>
<feature type="transmembrane region" description="Helical" evidence="5">
    <location>
        <begin position="326"/>
        <end position="345"/>
    </location>
</feature>
<dbReference type="Proteomes" id="UP000674143">
    <property type="component" value="Unassembled WGS sequence"/>
</dbReference>